<dbReference type="Pfam" id="PF03432">
    <property type="entry name" value="Relaxase"/>
    <property type="match status" value="1"/>
</dbReference>
<feature type="domain" description="MobA/VirD2-like nuclease" evidence="1">
    <location>
        <begin position="17"/>
        <end position="144"/>
    </location>
</feature>
<keyword evidence="3" id="KW-1185">Reference proteome</keyword>
<organism evidence="2 3">
    <name type="scientific">Ginsengibacter hankyongi</name>
    <dbReference type="NCBI Taxonomy" id="2607284"/>
    <lineage>
        <taxon>Bacteria</taxon>
        <taxon>Pseudomonadati</taxon>
        <taxon>Bacteroidota</taxon>
        <taxon>Chitinophagia</taxon>
        <taxon>Chitinophagales</taxon>
        <taxon>Chitinophagaceae</taxon>
        <taxon>Ginsengibacter</taxon>
    </lineage>
</organism>
<dbReference type="RefSeq" id="WP_150414176.1">
    <property type="nucleotide sequence ID" value="NZ_VYQF01000001.1"/>
</dbReference>
<protein>
    <submittedName>
        <fullName evidence="2">Relaxase/mobilization nuclease domain-containing protein</fullName>
    </submittedName>
</protein>
<proteinExistence type="predicted"/>
<evidence type="ECO:0000313" key="2">
    <source>
        <dbReference type="EMBL" id="KAA9042047.1"/>
    </source>
</evidence>
<dbReference type="Proteomes" id="UP000326903">
    <property type="component" value="Unassembled WGS sequence"/>
</dbReference>
<accession>A0A5J5IPT5</accession>
<gene>
    <name evidence="2" type="ORF">FW778_08530</name>
</gene>
<reference evidence="2 3" key="1">
    <citation type="submission" date="2019-09" db="EMBL/GenBank/DDBJ databases">
        <title>Draft genome sequence of Ginsengibacter sp. BR5-29.</title>
        <authorList>
            <person name="Im W.-T."/>
        </authorList>
    </citation>
    <scope>NUCLEOTIDE SEQUENCE [LARGE SCALE GENOMIC DNA]</scope>
    <source>
        <strain evidence="2 3">BR5-29</strain>
    </source>
</reference>
<name>A0A5J5IPT5_9BACT</name>
<evidence type="ECO:0000313" key="3">
    <source>
        <dbReference type="Proteomes" id="UP000326903"/>
    </source>
</evidence>
<comment type="caution">
    <text evidence="2">The sequence shown here is derived from an EMBL/GenBank/DDBJ whole genome shotgun (WGS) entry which is preliminary data.</text>
</comment>
<dbReference type="InterPro" id="IPR005094">
    <property type="entry name" value="Endonuclease_MobA/VirD2"/>
</dbReference>
<sequence>MISKVVIGKTFYGACRYICMDKRRAVVLEADGVRDYDYKLMAKDFELQQSMRPSLTKAVFHGIISFYPGERIEDKMMAKIAREYLAEIKITDTQFAIVKHIDKNHSHLHILANLVNNNGETIKDNWIGLKGKKVAQKLTKKYGLKEAISKDLSLVNLNALNEKEANRYIIYQAILESLPQCRTLNDLTEKLVKKKIETLYKYKGQTNELQGINFKLGEYKYKGSEVDRKFSINNLQKILQQQQAERLIKLPADSLYSKSISQNKDLEIDKRLNKDLNILNELIKPEQQDQSLAAEWRLQQKRKKKSKRIHL</sequence>
<dbReference type="EMBL" id="VYQF01000001">
    <property type="protein sequence ID" value="KAA9042047.1"/>
    <property type="molecule type" value="Genomic_DNA"/>
</dbReference>
<evidence type="ECO:0000259" key="1">
    <source>
        <dbReference type="Pfam" id="PF03432"/>
    </source>
</evidence>
<dbReference type="AlphaFoldDB" id="A0A5J5IPT5"/>